<dbReference type="Proteomes" id="UP000182769">
    <property type="component" value="Unassembled WGS sequence"/>
</dbReference>
<dbReference type="InterPro" id="IPR000683">
    <property type="entry name" value="Gfo/Idh/MocA-like_OxRdtase_N"/>
</dbReference>
<evidence type="ECO:0000256" key="1">
    <source>
        <dbReference type="ARBA" id="ARBA00010928"/>
    </source>
</evidence>
<evidence type="ECO:0000313" key="5">
    <source>
        <dbReference type="EMBL" id="CUB02915.1"/>
    </source>
</evidence>
<keyword evidence="6" id="KW-1185">Reference proteome</keyword>
<dbReference type="Gene3D" id="3.40.50.720">
    <property type="entry name" value="NAD(P)-binding Rossmann-like Domain"/>
    <property type="match status" value="1"/>
</dbReference>
<sequence>MNEVRWGIIGTGTIAQAFAADFKYAKTGVLRAVASRSKESADAFAERFDIELAMMDYFSLINSHEVDVIYIGVPNSLHFELAKACIQAGKHVLCEKPFTLNEQQAEELFELAKKYEVFVMEAMWTRFNPAVEQALEWVEEGEIGLLQSIQASFCINGSQDPEGRLLSKELGGGALLDVGIYPIFLAQLFLGKPDFIQNQAVVGDTDVDVFEQLLLGWDAGQLAALESSIISQQPNRAVLSGSEGYIEFGQNWYQSKSLTLVKADGAEHSIEFDVPGVGYQFEIEEVNRCIQEGLLQSPNHSWQNTLDILSTMDEVRRDIGVFYPGEPEPCDHDCDIEHHHHEHGHHKH</sequence>
<dbReference type="PANTHER" id="PTHR22604:SF105">
    <property type="entry name" value="TRANS-1,2-DIHYDROBENZENE-1,2-DIOL DEHYDROGENASE"/>
    <property type="match status" value="1"/>
</dbReference>
<dbReference type="RefSeq" id="WP_055461883.1">
    <property type="nucleotide sequence ID" value="NZ_CYHG01000002.1"/>
</dbReference>
<dbReference type="EMBL" id="CYHG01000002">
    <property type="protein sequence ID" value="CUB02915.1"/>
    <property type="molecule type" value="Genomic_DNA"/>
</dbReference>
<dbReference type="Gene3D" id="3.30.360.10">
    <property type="entry name" value="Dihydrodipicolinate Reductase, domain 2"/>
    <property type="match status" value="1"/>
</dbReference>
<dbReference type="Pfam" id="PF22725">
    <property type="entry name" value="GFO_IDH_MocA_C3"/>
    <property type="match status" value="1"/>
</dbReference>
<evidence type="ECO:0000259" key="3">
    <source>
        <dbReference type="Pfam" id="PF01408"/>
    </source>
</evidence>
<dbReference type="GO" id="GO:0016491">
    <property type="term" value="F:oxidoreductase activity"/>
    <property type="evidence" value="ECO:0007669"/>
    <property type="project" value="UniProtKB-KW"/>
</dbReference>
<organism evidence="5 6">
    <name type="scientific">Marinomonas fungiae</name>
    <dbReference type="NCBI Taxonomy" id="1137284"/>
    <lineage>
        <taxon>Bacteria</taxon>
        <taxon>Pseudomonadati</taxon>
        <taxon>Pseudomonadota</taxon>
        <taxon>Gammaproteobacteria</taxon>
        <taxon>Oceanospirillales</taxon>
        <taxon>Oceanospirillaceae</taxon>
        <taxon>Marinomonas</taxon>
    </lineage>
</organism>
<protein>
    <submittedName>
        <fullName evidence="5">Predicted dehydrogenase</fullName>
    </submittedName>
</protein>
<proteinExistence type="inferred from homology"/>
<comment type="similarity">
    <text evidence="1">Belongs to the Gfo/Idh/MocA family.</text>
</comment>
<dbReference type="InterPro" id="IPR036291">
    <property type="entry name" value="NAD(P)-bd_dom_sf"/>
</dbReference>
<dbReference type="STRING" id="1137284.GCA_001418205_00758"/>
<feature type="domain" description="Gfo/Idh/MocA-like oxidoreductase N-terminal" evidence="3">
    <location>
        <begin position="4"/>
        <end position="121"/>
    </location>
</feature>
<dbReference type="AlphaFoldDB" id="A0A0K6IIH3"/>
<dbReference type="PANTHER" id="PTHR22604">
    <property type="entry name" value="OXIDOREDUCTASES"/>
    <property type="match status" value="1"/>
</dbReference>
<accession>A0A0K6IIH3</accession>
<dbReference type="Pfam" id="PF01408">
    <property type="entry name" value="GFO_IDH_MocA"/>
    <property type="match status" value="1"/>
</dbReference>
<dbReference type="SUPFAM" id="SSF51735">
    <property type="entry name" value="NAD(P)-binding Rossmann-fold domains"/>
    <property type="match status" value="1"/>
</dbReference>
<evidence type="ECO:0000259" key="4">
    <source>
        <dbReference type="Pfam" id="PF22725"/>
    </source>
</evidence>
<name>A0A0K6IIH3_9GAMM</name>
<feature type="domain" description="GFO/IDH/MocA-like oxidoreductase" evidence="4">
    <location>
        <begin position="132"/>
        <end position="247"/>
    </location>
</feature>
<dbReference type="GO" id="GO:0000166">
    <property type="term" value="F:nucleotide binding"/>
    <property type="evidence" value="ECO:0007669"/>
    <property type="project" value="InterPro"/>
</dbReference>
<dbReference type="OrthoDB" id="9774191at2"/>
<keyword evidence="2" id="KW-0560">Oxidoreductase</keyword>
<dbReference type="SUPFAM" id="SSF55347">
    <property type="entry name" value="Glyceraldehyde-3-phosphate dehydrogenase-like, C-terminal domain"/>
    <property type="match status" value="1"/>
</dbReference>
<dbReference type="InterPro" id="IPR055170">
    <property type="entry name" value="GFO_IDH_MocA-like_dom"/>
</dbReference>
<dbReference type="InterPro" id="IPR050984">
    <property type="entry name" value="Gfo/Idh/MocA_domain"/>
</dbReference>
<reference evidence="6" key="1">
    <citation type="submission" date="2015-08" db="EMBL/GenBank/DDBJ databases">
        <authorList>
            <person name="Varghese N."/>
        </authorList>
    </citation>
    <scope>NUCLEOTIDE SEQUENCE [LARGE SCALE GENOMIC DNA]</scope>
    <source>
        <strain evidence="6">JCM 18476</strain>
    </source>
</reference>
<gene>
    <name evidence="5" type="ORF">Ga0061065_102253</name>
</gene>
<evidence type="ECO:0000256" key="2">
    <source>
        <dbReference type="ARBA" id="ARBA00023002"/>
    </source>
</evidence>
<evidence type="ECO:0000313" key="6">
    <source>
        <dbReference type="Proteomes" id="UP000182769"/>
    </source>
</evidence>